<dbReference type="EMBL" id="QGTD01000008">
    <property type="protein sequence ID" value="PWU68514.1"/>
    <property type="molecule type" value="Genomic_DNA"/>
</dbReference>
<evidence type="ECO:0000256" key="1">
    <source>
        <dbReference type="SAM" id="Phobius"/>
    </source>
</evidence>
<comment type="caution">
    <text evidence="2">The sequence shown here is derived from an EMBL/GenBank/DDBJ whole genome shotgun (WGS) entry which is preliminary data.</text>
</comment>
<reference evidence="2 3" key="1">
    <citation type="submission" date="2018-05" db="EMBL/GenBank/DDBJ databases">
        <title>Genomic analysis of Gracilibacillus dipsosauri DD1 reveals novel features of a salt-tolerant amylase.</title>
        <authorList>
            <person name="Deutch C.E."/>
            <person name="Yang S."/>
        </authorList>
    </citation>
    <scope>NUCLEOTIDE SEQUENCE [LARGE SCALE GENOMIC DNA]</scope>
    <source>
        <strain evidence="2 3">DD1</strain>
    </source>
</reference>
<keyword evidence="1" id="KW-1133">Transmembrane helix</keyword>
<sequence length="111" mass="13032">MLYVLISLIIIGVILWILSFFMHDRFKQIEDQLEQFSISSLQETYQLKKKISILEEELLMDDDILEHSMDSNESTMNNKIANLYVNGYDIPSISRELNISEFDVRSVINQL</sequence>
<evidence type="ECO:0008006" key="4">
    <source>
        <dbReference type="Google" id="ProtNLM"/>
    </source>
</evidence>
<protein>
    <recommendedName>
        <fullName evidence="4">Resolvase HTH domain-containing protein</fullName>
    </recommendedName>
</protein>
<keyword evidence="1" id="KW-0812">Transmembrane</keyword>
<dbReference type="OrthoDB" id="2454584at2"/>
<proteinExistence type="predicted"/>
<keyword evidence="3" id="KW-1185">Reference proteome</keyword>
<dbReference type="Proteomes" id="UP000245624">
    <property type="component" value="Unassembled WGS sequence"/>
</dbReference>
<keyword evidence="1" id="KW-0472">Membrane</keyword>
<accession>A0A317KZS7</accession>
<evidence type="ECO:0000313" key="2">
    <source>
        <dbReference type="EMBL" id="PWU68514.1"/>
    </source>
</evidence>
<feature type="transmembrane region" description="Helical" evidence="1">
    <location>
        <begin position="6"/>
        <end position="23"/>
    </location>
</feature>
<evidence type="ECO:0000313" key="3">
    <source>
        <dbReference type="Proteomes" id="UP000245624"/>
    </source>
</evidence>
<organism evidence="2 3">
    <name type="scientific">Gracilibacillus dipsosauri</name>
    <dbReference type="NCBI Taxonomy" id="178340"/>
    <lineage>
        <taxon>Bacteria</taxon>
        <taxon>Bacillati</taxon>
        <taxon>Bacillota</taxon>
        <taxon>Bacilli</taxon>
        <taxon>Bacillales</taxon>
        <taxon>Bacillaceae</taxon>
        <taxon>Gracilibacillus</taxon>
    </lineage>
</organism>
<gene>
    <name evidence="2" type="ORF">DLJ74_08740</name>
</gene>
<dbReference type="AlphaFoldDB" id="A0A317KZS7"/>
<dbReference type="RefSeq" id="WP_109984174.1">
    <property type="nucleotide sequence ID" value="NZ_QGTD01000008.1"/>
</dbReference>
<name>A0A317KZS7_9BACI</name>